<comment type="caution">
    <text evidence="1">The sequence shown here is derived from an EMBL/GenBank/DDBJ whole genome shotgun (WGS) entry which is preliminary data.</text>
</comment>
<accession>A0ACC0UC26</accession>
<organism evidence="1 2">
    <name type="scientific">Russula earlei</name>
    <dbReference type="NCBI Taxonomy" id="71964"/>
    <lineage>
        <taxon>Eukaryota</taxon>
        <taxon>Fungi</taxon>
        <taxon>Dikarya</taxon>
        <taxon>Basidiomycota</taxon>
        <taxon>Agaricomycotina</taxon>
        <taxon>Agaricomycetes</taxon>
        <taxon>Russulales</taxon>
        <taxon>Russulaceae</taxon>
        <taxon>Russula</taxon>
    </lineage>
</organism>
<evidence type="ECO:0000313" key="1">
    <source>
        <dbReference type="EMBL" id="KAI9508890.1"/>
    </source>
</evidence>
<name>A0ACC0UC26_9AGAM</name>
<reference evidence="1" key="1">
    <citation type="submission" date="2021-03" db="EMBL/GenBank/DDBJ databases">
        <title>Evolutionary priming and transition to the ectomycorrhizal habit in an iconic lineage of mushroom-forming fungi: is preadaptation a requirement?</title>
        <authorList>
            <consortium name="DOE Joint Genome Institute"/>
            <person name="Looney B.P."/>
            <person name="Miyauchi S."/>
            <person name="Morin E."/>
            <person name="Drula E."/>
            <person name="Courty P.E."/>
            <person name="Chicoki N."/>
            <person name="Fauchery L."/>
            <person name="Kohler A."/>
            <person name="Kuo A."/>
            <person name="LaButti K."/>
            <person name="Pangilinan J."/>
            <person name="Lipzen A."/>
            <person name="Riley R."/>
            <person name="Andreopoulos W."/>
            <person name="He G."/>
            <person name="Johnson J."/>
            <person name="Barry K.W."/>
            <person name="Grigoriev I.V."/>
            <person name="Nagy L."/>
            <person name="Hibbett D."/>
            <person name="Henrissat B."/>
            <person name="Matheny P.B."/>
            <person name="Labbe J."/>
            <person name="Martin A.F."/>
        </authorList>
    </citation>
    <scope>NUCLEOTIDE SEQUENCE</scope>
    <source>
        <strain evidence="1">BPL698</strain>
    </source>
</reference>
<proteinExistence type="predicted"/>
<protein>
    <submittedName>
        <fullName evidence="1">Uncharacterized protein</fullName>
    </submittedName>
</protein>
<gene>
    <name evidence="1" type="ORF">F5148DRAFT_1275547</name>
</gene>
<dbReference type="Proteomes" id="UP001207468">
    <property type="component" value="Unassembled WGS sequence"/>
</dbReference>
<evidence type="ECO:0000313" key="2">
    <source>
        <dbReference type="Proteomes" id="UP001207468"/>
    </source>
</evidence>
<keyword evidence="2" id="KW-1185">Reference proteome</keyword>
<sequence length="1260" mass="142879">MATLDDRPFSKNYSGILSQSVIAICIAGVCILSHEFMKRKRRGGTVQGLGSVESWEFGYLYQGRSWAKNPSPPISQGWPLSWAKQAINFPEDKLNELRGLDAAVYSLFLRACTWFVLLHTFTTVPVLLPIHLHFSDGSASPRSMTRASISSLVGSREGTRLLWIHITILFYITLSWIATLIWICREIRRVADSRASAPQLQTDSLYHPHPHPRYRFLSLPILDNDRSNRGLRSRTVMVTNVPVHLRSEKELTDYFEYHLARPSVVHAVALPFRFSFFSKLTAFLYNRARQVLEHRHHLHRAGTSLEDGIKGALDSGTNKAPVIVRVVICRKMTELASLLERREAMLQSLEAAHVTLANKVLNVVKQELDRRERCHVPEKRGFSFFKRREGEEMTLDAVGDDEVKERVVRTLRPFVDEFGLRSGTALENRDRETVWEALHSLPRTALDGYQPLTQLSFFRGHTVPEIDYLTAKLNLLTSLITESRARAIEHYTPVSTAFVTFSNPMDARRACRYLASHPDNPINCIVQMAPGFEDLDWTRIMKSTFKAEVRVRNALRLHKHYLANMAYRVFTLSWLFPVSLFVGLVSIRNISAYWPTLANYLAGHPWAEQLLELITIVTLSALHDHIMTRYYKFLIVNVLVFFCIGTAALQSFLVGLSTKQANRNALHILADSFPSAGPFYVGWLIFTTAIHGGVEIALRNWGECKSSTILLPLIMYPAVKRSITPRKRNIGIRPRTFNYYYWLPNHLLVTHVLFVFAVLNPLVIPFGLLYFTIERIIVKNQFLHVYAKHYEENGQTILIRIVRYSLDGLMLAQSVFLAYMAVLRKEANVVVAAILIALTALTKIITTRVCCSKFERDDLNEAMVTCELQPSQPRNVEAQHPSSDDGQKISTAGVGNGPARHSRIREIWRVLRIFPFNYATSPSRTHHNAQRPPIPFETSCMHSPPVGDESPQAPVHCEEAFTRDVKLKNDMPKPHSALVSPRPPHPRWNDEPDPDHPYDNPYYTKQIGNSLWLPRNPCGLLDLDDTVDLSKALTSSKRSGVLGSWIVGPRHLPSDSQSLPLERSPASVPSVETPTISMLRRLSGNEEIGMPPHMASGIRSANVREFPLRKRRHSTYVWRRGSMYNPSQTTTPPSSSPPVMSSQAEGLPYSSSSPRSASLPIVGWKERLTSSDPELTEIEGGPPYAQEQVEPPAPTRQQSREHVGKAETSILSPTEAVTHEVIVEEQIAAEEHMRQEDEETKESKKTRPWWMRLFFSKGEE</sequence>
<dbReference type="EMBL" id="JAGFNK010000077">
    <property type="protein sequence ID" value="KAI9508890.1"/>
    <property type="molecule type" value="Genomic_DNA"/>
</dbReference>